<keyword evidence="3" id="KW-1185">Reference proteome</keyword>
<evidence type="ECO:0000256" key="1">
    <source>
        <dbReference type="SAM" id="MobiDB-lite"/>
    </source>
</evidence>
<dbReference type="AlphaFoldDB" id="A0A3P7NEZ4"/>
<name>A0A3P7NEZ4_DIBLA</name>
<accession>A0A3P7NEZ4</accession>
<organism evidence="2 3">
    <name type="scientific">Dibothriocephalus latus</name>
    <name type="common">Fish tapeworm</name>
    <name type="synonym">Diphyllobothrium latum</name>
    <dbReference type="NCBI Taxonomy" id="60516"/>
    <lineage>
        <taxon>Eukaryota</taxon>
        <taxon>Metazoa</taxon>
        <taxon>Spiralia</taxon>
        <taxon>Lophotrochozoa</taxon>
        <taxon>Platyhelminthes</taxon>
        <taxon>Cestoda</taxon>
        <taxon>Eucestoda</taxon>
        <taxon>Diphyllobothriidea</taxon>
        <taxon>Diphyllobothriidae</taxon>
        <taxon>Dibothriocephalus</taxon>
    </lineage>
</organism>
<proteinExistence type="predicted"/>
<gene>
    <name evidence="2" type="ORF">DILT_LOCUS16450</name>
</gene>
<dbReference type="EMBL" id="UYRU01084880">
    <property type="protein sequence ID" value="VDN34198.1"/>
    <property type="molecule type" value="Genomic_DNA"/>
</dbReference>
<dbReference type="OrthoDB" id="2133912at2759"/>
<protein>
    <submittedName>
        <fullName evidence="2">Uncharacterized protein</fullName>
    </submittedName>
</protein>
<dbReference type="Proteomes" id="UP000281553">
    <property type="component" value="Unassembled WGS sequence"/>
</dbReference>
<evidence type="ECO:0000313" key="3">
    <source>
        <dbReference type="Proteomes" id="UP000281553"/>
    </source>
</evidence>
<feature type="region of interest" description="Disordered" evidence="1">
    <location>
        <begin position="1"/>
        <end position="24"/>
    </location>
</feature>
<reference evidence="2 3" key="1">
    <citation type="submission" date="2018-11" db="EMBL/GenBank/DDBJ databases">
        <authorList>
            <consortium name="Pathogen Informatics"/>
        </authorList>
    </citation>
    <scope>NUCLEOTIDE SEQUENCE [LARGE SCALE GENOMIC DNA]</scope>
</reference>
<evidence type="ECO:0000313" key="2">
    <source>
        <dbReference type="EMBL" id="VDN34198.1"/>
    </source>
</evidence>
<sequence>MPTVSETDVAKVDNANATDPDDTEPISLAVSEELIDLPSPEQSLSTEPTLRGTILSPKERPFKSRRSSKTVAGGTYSLSYRLKNTVVIFPIQSFLNSSW</sequence>